<protein>
    <submittedName>
        <fullName evidence="1">Uncharacterized protein</fullName>
    </submittedName>
</protein>
<sequence>MEPNVDYKIFSFGGNGGVTISKLKNIDLPSERSFYFDTDNKALKEM</sequence>
<reference evidence="1 2" key="1">
    <citation type="submission" date="2019-02" db="EMBL/GenBank/DDBJ databases">
        <title>Genomic Encyclopedia of Type Strains, Phase IV (KMG-IV): sequencing the most valuable type-strain genomes for metagenomic binning, comparative biology and taxonomic classification.</title>
        <authorList>
            <person name="Goeker M."/>
        </authorList>
    </citation>
    <scope>NUCLEOTIDE SEQUENCE [LARGE SCALE GENOMIC DNA]</scope>
    <source>
        <strain evidence="1 2">DSM 18116</strain>
    </source>
</reference>
<proteinExistence type="predicted"/>
<dbReference type="AlphaFoldDB" id="A0A4Q7MQ75"/>
<evidence type="ECO:0000313" key="1">
    <source>
        <dbReference type="EMBL" id="RZS70866.1"/>
    </source>
</evidence>
<accession>A0A4Q7MQ75</accession>
<gene>
    <name evidence="1" type="ORF">EV199_2762</name>
</gene>
<organism evidence="1 2">
    <name type="scientific">Pseudobacter ginsenosidimutans</name>
    <dbReference type="NCBI Taxonomy" id="661488"/>
    <lineage>
        <taxon>Bacteria</taxon>
        <taxon>Pseudomonadati</taxon>
        <taxon>Bacteroidota</taxon>
        <taxon>Chitinophagia</taxon>
        <taxon>Chitinophagales</taxon>
        <taxon>Chitinophagaceae</taxon>
        <taxon>Pseudobacter</taxon>
    </lineage>
</organism>
<name>A0A4Q7MQ75_9BACT</name>
<dbReference type="EMBL" id="SGXA01000002">
    <property type="protein sequence ID" value="RZS70866.1"/>
    <property type="molecule type" value="Genomic_DNA"/>
</dbReference>
<evidence type="ECO:0000313" key="2">
    <source>
        <dbReference type="Proteomes" id="UP000293874"/>
    </source>
</evidence>
<comment type="caution">
    <text evidence="1">The sequence shown here is derived from an EMBL/GenBank/DDBJ whole genome shotgun (WGS) entry which is preliminary data.</text>
</comment>
<dbReference type="Proteomes" id="UP000293874">
    <property type="component" value="Unassembled WGS sequence"/>
</dbReference>
<keyword evidence="2" id="KW-1185">Reference proteome</keyword>